<evidence type="ECO:0008006" key="3">
    <source>
        <dbReference type="Google" id="ProtNLM"/>
    </source>
</evidence>
<protein>
    <recommendedName>
        <fullName evidence="3">ABC transporter permease</fullName>
    </recommendedName>
</protein>
<evidence type="ECO:0000313" key="2">
    <source>
        <dbReference type="Proteomes" id="UP000677812"/>
    </source>
</evidence>
<sequence>MTRPFTLACAVLAAVSGLFLYEKKHNTTVLDQSITQIVRDTQKVQSQTAMLRTEWALLNQPDRLNTLSARFLPNLHPMTPDQFVRPSAVEARLPAPGGKAPAHAAEATLAVNIPAETTLHAAHPAPRPEMHTEAPIRIASSAPISAASVPHSHADRIVHAHTRMTDLASAEPPHSPAPNLMEPAHVRLASFHGPRHASSIATTWHTAPTPQPANLTHLADIRPHNRHKFVETTNDALPPPAPLAN</sequence>
<name>A0ABS5E5G7_9PROT</name>
<dbReference type="Proteomes" id="UP000677812">
    <property type="component" value="Unassembled WGS sequence"/>
</dbReference>
<accession>A0ABS5E5G7</accession>
<dbReference type="RefSeq" id="WP_211680665.1">
    <property type="nucleotide sequence ID" value="NZ_JAGRQH010000002.1"/>
</dbReference>
<dbReference type="EMBL" id="JAGRQH010000002">
    <property type="protein sequence ID" value="MBR0559101.1"/>
    <property type="molecule type" value="Genomic_DNA"/>
</dbReference>
<reference evidence="1 2" key="1">
    <citation type="submission" date="2021-04" db="EMBL/GenBank/DDBJ databases">
        <title>The complete genome sequence of Neokomagataea sp. TBRC 2177.</title>
        <authorList>
            <person name="Charoenyingcharoen P."/>
            <person name="Yukphan P."/>
        </authorList>
    </citation>
    <scope>NUCLEOTIDE SEQUENCE [LARGE SCALE GENOMIC DNA]</scope>
    <source>
        <strain evidence="1 2">TBRC 2177</strain>
    </source>
</reference>
<gene>
    <name evidence="1" type="ORF">KB213_03375</name>
</gene>
<evidence type="ECO:0000313" key="1">
    <source>
        <dbReference type="EMBL" id="MBR0559101.1"/>
    </source>
</evidence>
<keyword evidence="2" id="KW-1185">Reference proteome</keyword>
<organism evidence="1 2">
    <name type="scientific">Neokomagataea anthophila</name>
    <dbReference type="NCBI Taxonomy" id="2826925"/>
    <lineage>
        <taxon>Bacteria</taxon>
        <taxon>Pseudomonadati</taxon>
        <taxon>Pseudomonadota</taxon>
        <taxon>Alphaproteobacteria</taxon>
        <taxon>Acetobacterales</taxon>
        <taxon>Acetobacteraceae</taxon>
        <taxon>Neokomagataea</taxon>
    </lineage>
</organism>
<proteinExistence type="predicted"/>
<comment type="caution">
    <text evidence="1">The sequence shown here is derived from an EMBL/GenBank/DDBJ whole genome shotgun (WGS) entry which is preliminary data.</text>
</comment>